<dbReference type="EC" id="6.5.1.1" evidence="2"/>
<dbReference type="InParanoid" id="A0LUN8"/>
<dbReference type="Proteomes" id="UP000008221">
    <property type="component" value="Chromosome"/>
</dbReference>
<dbReference type="GO" id="GO:0005524">
    <property type="term" value="F:ATP binding"/>
    <property type="evidence" value="ECO:0007669"/>
    <property type="project" value="InterPro"/>
</dbReference>
<dbReference type="CDD" id="cd07905">
    <property type="entry name" value="Adenylation_DNA_ligase_LigC"/>
    <property type="match status" value="1"/>
</dbReference>
<dbReference type="InterPro" id="IPR016059">
    <property type="entry name" value="DNA_ligase_ATP-dep_CS"/>
</dbReference>
<dbReference type="STRING" id="351607.Acel_1376"/>
<evidence type="ECO:0000313" key="8">
    <source>
        <dbReference type="Proteomes" id="UP000008221"/>
    </source>
</evidence>
<protein>
    <recommendedName>
        <fullName evidence="2">DNA ligase (ATP)</fullName>
        <ecNumber evidence="2">6.5.1.1</ecNumber>
    </recommendedName>
</protein>
<proteinExistence type="inferred from homology"/>
<organism evidence="7 8">
    <name type="scientific">Acidothermus cellulolyticus (strain ATCC 43068 / DSM 8971 / 11B)</name>
    <dbReference type="NCBI Taxonomy" id="351607"/>
    <lineage>
        <taxon>Bacteria</taxon>
        <taxon>Bacillati</taxon>
        <taxon>Actinomycetota</taxon>
        <taxon>Actinomycetes</taxon>
        <taxon>Acidothermales</taxon>
        <taxon>Acidothermaceae</taxon>
        <taxon>Acidothermus</taxon>
    </lineage>
</organism>
<dbReference type="SUPFAM" id="SSF50249">
    <property type="entry name" value="Nucleic acid-binding proteins"/>
    <property type="match status" value="1"/>
</dbReference>
<evidence type="ECO:0000313" key="7">
    <source>
        <dbReference type="EMBL" id="ABK53148.1"/>
    </source>
</evidence>
<dbReference type="InterPro" id="IPR012310">
    <property type="entry name" value="DNA_ligase_ATP-dep_cent"/>
</dbReference>
<dbReference type="CDD" id="cd07970">
    <property type="entry name" value="OBF_DNA_ligase_LigC"/>
    <property type="match status" value="1"/>
</dbReference>
<reference evidence="7 8" key="1">
    <citation type="journal article" date="2009" name="Genome Res.">
        <title>Complete genome of the cellulolytic thermophile Acidothermus cellulolyticus 11B provides insights into its ecophysiological and evolutionary adaptations.</title>
        <authorList>
            <person name="Barabote R.D."/>
            <person name="Xie G."/>
            <person name="Leu D.H."/>
            <person name="Normand P."/>
            <person name="Necsulea A."/>
            <person name="Daubin V."/>
            <person name="Medigue C."/>
            <person name="Adney W.S."/>
            <person name="Xu X.C."/>
            <person name="Lapidus A."/>
            <person name="Parales R.E."/>
            <person name="Detter C."/>
            <person name="Pujic P."/>
            <person name="Bruce D."/>
            <person name="Lavire C."/>
            <person name="Challacombe J.F."/>
            <person name="Brettin T.S."/>
            <person name="Berry A.M."/>
        </authorList>
    </citation>
    <scope>NUCLEOTIDE SEQUENCE [LARGE SCALE GENOMIC DNA]</scope>
    <source>
        <strain evidence="8">ATCC 43068 / DSM 8971 / 11B</strain>
    </source>
</reference>
<evidence type="ECO:0000256" key="4">
    <source>
        <dbReference type="ARBA" id="ARBA00034003"/>
    </source>
</evidence>
<evidence type="ECO:0000256" key="3">
    <source>
        <dbReference type="ARBA" id="ARBA00022598"/>
    </source>
</evidence>
<dbReference type="EMBL" id="CP000481">
    <property type="protein sequence ID" value="ABK53148.1"/>
    <property type="molecule type" value="Genomic_DNA"/>
</dbReference>
<dbReference type="SUPFAM" id="SSF56091">
    <property type="entry name" value="DNA ligase/mRNA capping enzyme, catalytic domain"/>
    <property type="match status" value="1"/>
</dbReference>
<sequence length="360" mass="39599">MNLPVSPPVEPMLARLAPSIPPGMHYEPKWDGFRCIIFRDGDEVVFGSRTGRPLERYFPELADGARRELPARCVIDGEIVVLTDGRVDFGTLQQRIHPAASRIRALADASPAVVVVFDLLATADTAMLTRTFHERRARLVELLAGSGFPFLLTPATDDHARAAYWFAALEGAGLDGIVAKPFDLRYQPGKRVMVKIKHERTADCVVAGMRPYRGGSGVGSLLLGLYDDAGVLQYVGVCGAFAASSRTALATELSPLVTEITDHPWGAGHGRVPGTPNRWNSGENLDWVPLRPERVCEVAYDFLDGARFRHTAQFRRWRPDRTPESCRFDQFEAPEPIDLAAALDLPPADRCRPRPQPAGP</sequence>
<evidence type="ECO:0000259" key="6">
    <source>
        <dbReference type="Pfam" id="PF04679"/>
    </source>
</evidence>
<dbReference type="GO" id="GO:0003910">
    <property type="term" value="F:DNA ligase (ATP) activity"/>
    <property type="evidence" value="ECO:0007669"/>
    <property type="project" value="UniProtKB-EC"/>
</dbReference>
<comment type="catalytic activity">
    <reaction evidence="4">
        <text>ATP + (deoxyribonucleotide)n-3'-hydroxyl + 5'-phospho-(deoxyribonucleotide)m = (deoxyribonucleotide)n+m + AMP + diphosphate.</text>
        <dbReference type="EC" id="6.5.1.1"/>
    </reaction>
</comment>
<keyword evidence="3 7" id="KW-0436">Ligase</keyword>
<accession>A0LUN8</accession>
<dbReference type="InterPro" id="IPR012340">
    <property type="entry name" value="NA-bd_OB-fold"/>
</dbReference>
<evidence type="ECO:0000256" key="1">
    <source>
        <dbReference type="ARBA" id="ARBA00007572"/>
    </source>
</evidence>
<dbReference type="InterPro" id="IPR044117">
    <property type="entry name" value="OBF_LigC-like"/>
</dbReference>
<dbReference type="AlphaFoldDB" id="A0LUN8"/>
<dbReference type="HOGENOM" id="CLU_008325_4_1_11"/>
<dbReference type="PROSITE" id="PS00697">
    <property type="entry name" value="DNA_LIGASE_A1"/>
    <property type="match status" value="1"/>
</dbReference>
<dbReference type="PANTHER" id="PTHR45674">
    <property type="entry name" value="DNA LIGASE 1/3 FAMILY MEMBER"/>
    <property type="match status" value="1"/>
</dbReference>
<dbReference type="RefSeq" id="WP_011720211.1">
    <property type="nucleotide sequence ID" value="NC_008578.1"/>
</dbReference>
<dbReference type="InterPro" id="IPR012309">
    <property type="entry name" value="DNA_ligase_ATP-dep_C"/>
</dbReference>
<dbReference type="Pfam" id="PF04679">
    <property type="entry name" value="DNA_ligase_A_C"/>
    <property type="match status" value="1"/>
</dbReference>
<dbReference type="NCBIfam" id="NF006078">
    <property type="entry name" value="PRK08224.1"/>
    <property type="match status" value="1"/>
</dbReference>
<evidence type="ECO:0000259" key="5">
    <source>
        <dbReference type="Pfam" id="PF01068"/>
    </source>
</evidence>
<dbReference type="GO" id="GO:0006281">
    <property type="term" value="P:DNA repair"/>
    <property type="evidence" value="ECO:0007669"/>
    <property type="project" value="InterPro"/>
</dbReference>
<feature type="domain" description="DNA ligase ATP-dependent C-terminal" evidence="6">
    <location>
        <begin position="215"/>
        <end position="321"/>
    </location>
</feature>
<feature type="domain" description="ATP-dependent DNA ligase family profile" evidence="5">
    <location>
        <begin position="11"/>
        <end position="197"/>
    </location>
</feature>
<evidence type="ECO:0000256" key="2">
    <source>
        <dbReference type="ARBA" id="ARBA00012727"/>
    </source>
</evidence>
<dbReference type="InterPro" id="IPR044119">
    <property type="entry name" value="Adenylation_LigC-like"/>
</dbReference>
<dbReference type="KEGG" id="ace:Acel_1376"/>
<dbReference type="eggNOG" id="COG1793">
    <property type="taxonomic scope" value="Bacteria"/>
</dbReference>
<name>A0LUN8_ACIC1</name>
<dbReference type="PANTHER" id="PTHR45674:SF4">
    <property type="entry name" value="DNA LIGASE 1"/>
    <property type="match status" value="1"/>
</dbReference>
<dbReference type="Gene3D" id="2.40.50.140">
    <property type="entry name" value="Nucleic acid-binding proteins"/>
    <property type="match status" value="1"/>
</dbReference>
<dbReference type="Gene3D" id="3.30.470.30">
    <property type="entry name" value="DNA ligase/mRNA capping enzyme"/>
    <property type="match status" value="1"/>
</dbReference>
<dbReference type="GO" id="GO:0006310">
    <property type="term" value="P:DNA recombination"/>
    <property type="evidence" value="ECO:0007669"/>
    <property type="project" value="InterPro"/>
</dbReference>
<comment type="similarity">
    <text evidence="1">Belongs to the ATP-dependent DNA ligase family.</text>
</comment>
<dbReference type="Pfam" id="PF01068">
    <property type="entry name" value="DNA_ligase_A_M"/>
    <property type="match status" value="1"/>
</dbReference>
<gene>
    <name evidence="7" type="ordered locus">Acel_1376</name>
</gene>
<keyword evidence="8" id="KW-1185">Reference proteome</keyword>
<dbReference type="InterPro" id="IPR050191">
    <property type="entry name" value="ATP-dep_DNA_ligase"/>
</dbReference>
<dbReference type="OrthoDB" id="9770771at2"/>